<dbReference type="EMBL" id="SMBP01000006">
    <property type="protein sequence ID" value="TCU60633.1"/>
    <property type="molecule type" value="Genomic_DNA"/>
</dbReference>
<organism evidence="1 2">
    <name type="scientific">Longicatena caecimuris</name>
    <dbReference type="NCBI Taxonomy" id="1796635"/>
    <lineage>
        <taxon>Bacteria</taxon>
        <taxon>Bacillati</taxon>
        <taxon>Bacillota</taxon>
        <taxon>Erysipelotrichia</taxon>
        <taxon>Erysipelotrichales</taxon>
        <taxon>Erysipelotrichaceae</taxon>
        <taxon>Longicatena</taxon>
    </lineage>
</organism>
<dbReference type="AlphaFoldDB" id="A0A4R3TF00"/>
<proteinExistence type="predicted"/>
<comment type="caution">
    <text evidence="1">The sequence shown here is derived from an EMBL/GenBank/DDBJ whole genome shotgun (WGS) entry which is preliminary data.</text>
</comment>
<dbReference type="Proteomes" id="UP000295773">
    <property type="component" value="Unassembled WGS sequence"/>
</dbReference>
<gene>
    <name evidence="1" type="ORF">EDD61_106144</name>
</gene>
<sequence length="88" mass="10575">MEKINSIQQLKDCLKAHAIVCTTDKKGMVYAIQHKDGVRIQNEYSRFMLSMEDFLALYGNQTFYIYEEEMIEEIASEKDEEYYSWYHK</sequence>
<protein>
    <submittedName>
        <fullName evidence="1">Uncharacterized protein</fullName>
    </submittedName>
</protein>
<dbReference type="RefSeq" id="WP_008689758.1">
    <property type="nucleotide sequence ID" value="NZ_AP024510.1"/>
</dbReference>
<evidence type="ECO:0000313" key="2">
    <source>
        <dbReference type="Proteomes" id="UP000295773"/>
    </source>
</evidence>
<dbReference type="GeneID" id="73794865"/>
<evidence type="ECO:0000313" key="1">
    <source>
        <dbReference type="EMBL" id="TCU60633.1"/>
    </source>
</evidence>
<name>A0A4R3TF00_9FIRM</name>
<keyword evidence="2" id="KW-1185">Reference proteome</keyword>
<accession>A0A4R3TF00</accession>
<reference evidence="1 2" key="1">
    <citation type="submission" date="2019-03" db="EMBL/GenBank/DDBJ databases">
        <title>Genomic Encyclopedia of Type Strains, Phase IV (KMG-IV): sequencing the most valuable type-strain genomes for metagenomic binning, comparative biology and taxonomic classification.</title>
        <authorList>
            <person name="Goeker M."/>
        </authorList>
    </citation>
    <scope>NUCLEOTIDE SEQUENCE [LARGE SCALE GENOMIC DNA]</scope>
    <source>
        <strain evidence="1 2">DSM 29481</strain>
    </source>
</reference>